<feature type="transmembrane region" description="Helical" evidence="1">
    <location>
        <begin position="37"/>
        <end position="56"/>
    </location>
</feature>
<sequence length="137" mass="15477">MSLGKTSYWVVGALYCLWGFPALIALVLGQLQRGGNPYFAISFMGVPLGILFILYSRWPQRWRFLSDTAVRLGIVTQFQLVFCIAAWWVVNFTERKGFGTAYHFFGMVGSFLSILIFVFLIANLFRQSAPAESEASE</sequence>
<keyword evidence="1" id="KW-0472">Membrane</keyword>
<proteinExistence type="predicted"/>
<comment type="caution">
    <text evidence="2">The sequence shown here is derived from an EMBL/GenBank/DDBJ whole genome shotgun (WGS) entry which is preliminary data.</text>
</comment>
<organism evidence="2 3">
    <name type="scientific">Eiseniibacteriota bacterium</name>
    <dbReference type="NCBI Taxonomy" id="2212470"/>
    <lineage>
        <taxon>Bacteria</taxon>
        <taxon>Candidatus Eiseniibacteriota</taxon>
    </lineage>
</organism>
<evidence type="ECO:0000256" key="1">
    <source>
        <dbReference type="SAM" id="Phobius"/>
    </source>
</evidence>
<gene>
    <name evidence="2" type="ORF">HKN21_12700</name>
</gene>
<evidence type="ECO:0008006" key="4">
    <source>
        <dbReference type="Google" id="ProtNLM"/>
    </source>
</evidence>
<feature type="transmembrane region" description="Helical" evidence="1">
    <location>
        <begin position="102"/>
        <end position="125"/>
    </location>
</feature>
<protein>
    <recommendedName>
        <fullName evidence="4">Transmembrane protein</fullName>
    </recommendedName>
</protein>
<evidence type="ECO:0000313" key="2">
    <source>
        <dbReference type="EMBL" id="NNF07614.1"/>
    </source>
</evidence>
<keyword evidence="1" id="KW-0812">Transmembrane</keyword>
<name>A0A7Y2ED28_UNCEI</name>
<keyword evidence="1" id="KW-1133">Transmembrane helix</keyword>
<feature type="transmembrane region" description="Helical" evidence="1">
    <location>
        <begin position="7"/>
        <end position="31"/>
    </location>
</feature>
<dbReference type="AlphaFoldDB" id="A0A7Y2ED28"/>
<dbReference type="EMBL" id="JABDJR010000508">
    <property type="protein sequence ID" value="NNF07614.1"/>
    <property type="molecule type" value="Genomic_DNA"/>
</dbReference>
<feature type="transmembrane region" description="Helical" evidence="1">
    <location>
        <begin position="68"/>
        <end position="90"/>
    </location>
</feature>
<evidence type="ECO:0000313" key="3">
    <source>
        <dbReference type="Proteomes" id="UP000547674"/>
    </source>
</evidence>
<reference evidence="2 3" key="1">
    <citation type="submission" date="2020-03" db="EMBL/GenBank/DDBJ databases">
        <title>Metabolic flexibility allows generalist bacteria to become dominant in a frequently disturbed ecosystem.</title>
        <authorList>
            <person name="Chen Y.-J."/>
            <person name="Leung P.M."/>
            <person name="Bay S.K."/>
            <person name="Hugenholtz P."/>
            <person name="Kessler A.J."/>
            <person name="Shelley G."/>
            <person name="Waite D.W."/>
            <person name="Cook P.L."/>
            <person name="Greening C."/>
        </authorList>
    </citation>
    <scope>NUCLEOTIDE SEQUENCE [LARGE SCALE GENOMIC DNA]</scope>
    <source>
        <strain evidence="2">SS_bin_28</strain>
    </source>
</reference>
<accession>A0A7Y2ED28</accession>
<dbReference type="Proteomes" id="UP000547674">
    <property type="component" value="Unassembled WGS sequence"/>
</dbReference>